<dbReference type="OrthoDB" id="185175at2759"/>
<evidence type="ECO:0000259" key="5">
    <source>
        <dbReference type="PROSITE" id="PS50238"/>
    </source>
</evidence>
<dbReference type="InterPro" id="IPR000198">
    <property type="entry name" value="RhoGAP_dom"/>
</dbReference>
<dbReference type="AlphaFoldDB" id="A0A642UJ34"/>
<dbReference type="InterPro" id="IPR011993">
    <property type="entry name" value="PH-like_dom_sf"/>
</dbReference>
<reference evidence="6" key="1">
    <citation type="journal article" date="2019" name="G3 (Bethesda)">
        <title>Genome Assemblies of Two Rare Opportunistic Yeast Pathogens: Diutina rugosa (syn. Candida rugosa) and Trichomonascus ciferrii (syn. Candida ciferrii).</title>
        <authorList>
            <person name="Mixao V."/>
            <person name="Saus E."/>
            <person name="Hansen A.P."/>
            <person name="Lass-Florl C."/>
            <person name="Gabaldon T."/>
        </authorList>
    </citation>
    <scope>NUCLEOTIDE SEQUENCE</scope>
    <source>
        <strain evidence="6">CBS 4856</strain>
    </source>
</reference>
<dbReference type="GO" id="GO:0035091">
    <property type="term" value="F:phosphatidylinositol binding"/>
    <property type="evidence" value="ECO:0007669"/>
    <property type="project" value="InterPro"/>
</dbReference>
<dbReference type="GO" id="GO:0005096">
    <property type="term" value="F:GTPase activator activity"/>
    <property type="evidence" value="ECO:0007669"/>
    <property type="project" value="UniProtKB-KW"/>
</dbReference>
<dbReference type="GO" id="GO:0005938">
    <property type="term" value="C:cell cortex"/>
    <property type="evidence" value="ECO:0007669"/>
    <property type="project" value="UniProtKB-ARBA"/>
</dbReference>
<dbReference type="SUPFAM" id="SSF64268">
    <property type="entry name" value="PX domain"/>
    <property type="match status" value="1"/>
</dbReference>
<dbReference type="InterPro" id="IPR036871">
    <property type="entry name" value="PX_dom_sf"/>
</dbReference>
<evidence type="ECO:0000256" key="2">
    <source>
        <dbReference type="SAM" id="Coils"/>
    </source>
</evidence>
<feature type="compositionally biased region" description="Basic residues" evidence="3">
    <location>
        <begin position="595"/>
        <end position="614"/>
    </location>
</feature>
<dbReference type="Gene3D" id="1.10.555.10">
    <property type="entry name" value="Rho GTPase activation protein"/>
    <property type="match status" value="1"/>
</dbReference>
<feature type="region of interest" description="Disordered" evidence="3">
    <location>
        <begin position="246"/>
        <end position="270"/>
    </location>
</feature>
<protein>
    <submittedName>
        <fullName evidence="6">Uncharacterized protein</fullName>
    </submittedName>
</protein>
<dbReference type="Proteomes" id="UP000761534">
    <property type="component" value="Unassembled WGS sequence"/>
</dbReference>
<evidence type="ECO:0000256" key="1">
    <source>
        <dbReference type="ARBA" id="ARBA00022468"/>
    </source>
</evidence>
<feature type="compositionally biased region" description="Polar residues" evidence="3">
    <location>
        <begin position="187"/>
        <end position="216"/>
    </location>
</feature>
<dbReference type="SMART" id="SM00324">
    <property type="entry name" value="RhoGAP"/>
    <property type="match status" value="1"/>
</dbReference>
<dbReference type="InterPro" id="IPR001849">
    <property type="entry name" value="PH_domain"/>
</dbReference>
<comment type="caution">
    <text evidence="6">The sequence shown here is derived from an EMBL/GenBank/DDBJ whole genome shotgun (WGS) entry which is preliminary data.</text>
</comment>
<dbReference type="Pfam" id="PF00620">
    <property type="entry name" value="RhoGAP"/>
    <property type="match status" value="1"/>
</dbReference>
<feature type="region of interest" description="Disordered" evidence="3">
    <location>
        <begin position="553"/>
        <end position="663"/>
    </location>
</feature>
<dbReference type="CDD" id="cd06093">
    <property type="entry name" value="PX_domain"/>
    <property type="match status" value="1"/>
</dbReference>
<keyword evidence="2" id="KW-0175">Coiled coil</keyword>
<dbReference type="PANTHER" id="PTHR23176:SF129">
    <property type="entry name" value="RHO GTPASE ACTIVATING PROTEIN AT 16F, ISOFORM E-RELATED"/>
    <property type="match status" value="1"/>
</dbReference>
<dbReference type="InterPro" id="IPR008936">
    <property type="entry name" value="Rho_GTPase_activation_prot"/>
</dbReference>
<dbReference type="InterPro" id="IPR001683">
    <property type="entry name" value="PX_dom"/>
</dbReference>
<feature type="compositionally biased region" description="Low complexity" evidence="3">
    <location>
        <begin position="584"/>
        <end position="594"/>
    </location>
</feature>
<dbReference type="Gene3D" id="2.30.29.30">
    <property type="entry name" value="Pleckstrin-homology domain (PH domain)/Phosphotyrosine-binding domain (PTB)"/>
    <property type="match status" value="1"/>
</dbReference>
<gene>
    <name evidence="6" type="ORF">TRICI_006303</name>
</gene>
<dbReference type="GO" id="GO:0007165">
    <property type="term" value="P:signal transduction"/>
    <property type="evidence" value="ECO:0007669"/>
    <property type="project" value="InterPro"/>
</dbReference>
<keyword evidence="7" id="KW-1185">Reference proteome</keyword>
<dbReference type="InterPro" id="IPR050729">
    <property type="entry name" value="Rho-GAP"/>
</dbReference>
<dbReference type="SMART" id="SM00233">
    <property type="entry name" value="PH"/>
    <property type="match status" value="1"/>
</dbReference>
<dbReference type="GO" id="GO:0005933">
    <property type="term" value="C:cellular bud"/>
    <property type="evidence" value="ECO:0007669"/>
    <property type="project" value="UniProtKB-ARBA"/>
</dbReference>
<dbReference type="PROSITE" id="PS50238">
    <property type="entry name" value="RHOGAP"/>
    <property type="match status" value="1"/>
</dbReference>
<name>A0A642UJ34_9ASCO</name>
<dbReference type="PROSITE" id="PS50003">
    <property type="entry name" value="PH_DOMAIN"/>
    <property type="match status" value="1"/>
</dbReference>
<dbReference type="Pfam" id="PF00169">
    <property type="entry name" value="PH"/>
    <property type="match status" value="1"/>
</dbReference>
<dbReference type="Gene3D" id="3.30.1520.10">
    <property type="entry name" value="Phox-like domain"/>
    <property type="match status" value="1"/>
</dbReference>
<dbReference type="Pfam" id="PF00787">
    <property type="entry name" value="PX"/>
    <property type="match status" value="1"/>
</dbReference>
<feature type="compositionally biased region" description="Basic and acidic residues" evidence="3">
    <location>
        <begin position="615"/>
        <end position="632"/>
    </location>
</feature>
<feature type="domain" description="PH" evidence="4">
    <location>
        <begin position="436"/>
        <end position="547"/>
    </location>
</feature>
<evidence type="ECO:0000256" key="3">
    <source>
        <dbReference type="SAM" id="MobiDB-lite"/>
    </source>
</evidence>
<feature type="coiled-coil region" evidence="2">
    <location>
        <begin position="88"/>
        <end position="115"/>
    </location>
</feature>
<feature type="region of interest" description="Disordered" evidence="3">
    <location>
        <begin position="176"/>
        <end position="216"/>
    </location>
</feature>
<proteinExistence type="predicted"/>
<dbReference type="VEuPathDB" id="FungiDB:TRICI_006303"/>
<dbReference type="SUPFAM" id="SSF48350">
    <property type="entry name" value="GTPase activation domain, GAP"/>
    <property type="match status" value="1"/>
</dbReference>
<dbReference type="SUPFAM" id="SSF50729">
    <property type="entry name" value="PH domain-like"/>
    <property type="match status" value="1"/>
</dbReference>
<feature type="domain" description="Rho-GAP" evidence="5">
    <location>
        <begin position="698"/>
        <end position="879"/>
    </location>
</feature>
<keyword evidence="1" id="KW-0343">GTPase activation</keyword>
<evidence type="ECO:0000313" key="7">
    <source>
        <dbReference type="Proteomes" id="UP000761534"/>
    </source>
</evidence>
<dbReference type="EMBL" id="SWFS01000514">
    <property type="protein sequence ID" value="KAA8899933.1"/>
    <property type="molecule type" value="Genomic_DNA"/>
</dbReference>
<accession>A0A642UJ34</accession>
<sequence>MVNDKTGEEPVAVEDGVAMNSEPYIYSAAADTSSAAGDEEGDYKRTSYASVKGLSSKRASAMGTVLNSYQLATAGIADDSAEPRVKAIEGIMRENEELENELKDKNEHCILLQSQNVQLWELITKLHGTIVDLQRDLERVASDHTSKDETTKPHLPALAKLKNLDISSVVNGIIGVTPKSPSDRPSSHISQISSTDRSSMNEWSKRSSQMQPSLSYSPSFGNDALKFEESISTVVEEAKRLSAHSATNRLNLDKPLPNSPLSPDSEGKNKLKFGSILRRSSSDSSAEPELRILPHVAPKRLEFISVFVHTTLLPIPKSNKSIVGVGKDETCPVLLSVFDSENDEPLWKIKKSYTALTNLESKTRPEVSQYYVPRLPQRQLFTSQSPAKVDTRRKMLAEFFKGLMEVPIFPPETASYISNFLSTDIVTGHDGAAGADSTKEGYLSKRGRNFGGWKVRYFVLNTENGPFLNYYDRPNGQFGGNISLFNSTVSAQAPQNSSDDEHPDNEHRHAFVIMEAKKPNQYTSHILCAESDEDRDEWVEAIKEFVEVPAYCEMPDKDGNKKEKRTSRQQPPRSVTVLEKDAFPSSSSVPTSPRSPKKRSSQYTSRHKSLHSRGKSLDQKPERETEKDDQRNRNQAVSGKTLFRTNKKDFSGPLNEGQISTENNRDSIQNAMNYLMNDENSTNSDSTDSSESGALFGAPLKEALALSSKQVKTHIVPSIVARVIELLKSKNAVYEEGVFRRNGSSVATKNLRHRFNVEYDVDLIKARTDIHSATSLLKQYLRHLPNELISGEKLKSFTSHRHELSSDEQKKTVRRAMMSLERPEYDILAVLFYYLVKVVGHSKFNKMNTKNIAIVFQATLSIPQEFIETVLSDYDAIFN</sequence>
<evidence type="ECO:0000313" key="6">
    <source>
        <dbReference type="EMBL" id="KAA8899933.1"/>
    </source>
</evidence>
<evidence type="ECO:0000259" key="4">
    <source>
        <dbReference type="PROSITE" id="PS50003"/>
    </source>
</evidence>
<organism evidence="6 7">
    <name type="scientific">Trichomonascus ciferrii</name>
    <dbReference type="NCBI Taxonomy" id="44093"/>
    <lineage>
        <taxon>Eukaryota</taxon>
        <taxon>Fungi</taxon>
        <taxon>Dikarya</taxon>
        <taxon>Ascomycota</taxon>
        <taxon>Saccharomycotina</taxon>
        <taxon>Dipodascomycetes</taxon>
        <taxon>Dipodascales</taxon>
        <taxon>Trichomonascaceae</taxon>
        <taxon>Trichomonascus</taxon>
        <taxon>Trichomonascus ciferrii complex</taxon>
    </lineage>
</organism>
<dbReference type="PANTHER" id="PTHR23176">
    <property type="entry name" value="RHO/RAC/CDC GTPASE-ACTIVATING PROTEIN"/>
    <property type="match status" value="1"/>
</dbReference>